<accession>A0ABV4Z528</accession>
<keyword evidence="1" id="KW-0472">Membrane</keyword>
<reference evidence="2 3" key="1">
    <citation type="submission" date="2024-09" db="EMBL/GenBank/DDBJ databases">
        <authorList>
            <person name="Fullem K."/>
        </authorList>
    </citation>
    <scope>NUCLEOTIDE SEQUENCE [LARGE SCALE GENOMIC DNA]</scope>
    <source>
        <strain evidence="3">K1(2024)</strain>
    </source>
</reference>
<feature type="transmembrane region" description="Helical" evidence="1">
    <location>
        <begin position="88"/>
        <end position="107"/>
    </location>
</feature>
<comment type="caution">
    <text evidence="2">The sequence shown here is derived from an EMBL/GenBank/DDBJ whole genome shotgun (WGS) entry which is preliminary data.</text>
</comment>
<dbReference type="Pfam" id="PF11804">
    <property type="entry name" value="DUF3325"/>
    <property type="match status" value="1"/>
</dbReference>
<evidence type="ECO:0000313" key="2">
    <source>
        <dbReference type="EMBL" id="MFB3799744.1"/>
    </source>
</evidence>
<feature type="transmembrane region" description="Helical" evidence="1">
    <location>
        <begin position="64"/>
        <end position="82"/>
    </location>
</feature>
<gene>
    <name evidence="2" type="ORF">ACE1YR_04705</name>
</gene>
<proteinExistence type="predicted"/>
<dbReference type="EMBL" id="JBHFXX010000003">
    <property type="protein sequence ID" value="MFB3799744.1"/>
    <property type="molecule type" value="Genomic_DNA"/>
</dbReference>
<name>A0ABV4Z528_9PSED</name>
<evidence type="ECO:0000256" key="1">
    <source>
        <dbReference type="SAM" id="Phobius"/>
    </source>
</evidence>
<dbReference type="Proteomes" id="UP001577047">
    <property type="component" value="Unassembled WGS sequence"/>
</dbReference>
<feature type="transmembrane region" description="Helical" evidence="1">
    <location>
        <begin position="38"/>
        <end position="57"/>
    </location>
</feature>
<dbReference type="RefSeq" id="WP_295487375.1">
    <property type="nucleotide sequence ID" value="NZ_JAUQOQ010000010.1"/>
</dbReference>
<keyword evidence="1" id="KW-0812">Transmembrane</keyword>
<keyword evidence="1" id="KW-1133">Transmembrane helix</keyword>
<protein>
    <submittedName>
        <fullName evidence="2">DUF3325 domain-containing protein</fullName>
    </submittedName>
</protein>
<organism evidence="2 3">
    <name type="scientific">Pseudomonas boreofloridensis</name>
    <dbReference type="NCBI Taxonomy" id="3064348"/>
    <lineage>
        <taxon>Bacteria</taxon>
        <taxon>Pseudomonadati</taxon>
        <taxon>Pseudomonadota</taxon>
        <taxon>Gammaproteobacteria</taxon>
        <taxon>Pseudomonadales</taxon>
        <taxon>Pseudomonadaceae</taxon>
        <taxon>Pseudomonas</taxon>
    </lineage>
</organism>
<sequence>MLSVALFNFAALVALCLAMDKHFTELLARKPRAVELRVLRVGGATLLLLALLLAVHVRGLALGLVEWTALLMAGLTLWVFGLPYLPRVLLGLAGASLVLAPLLAVFAA</sequence>
<evidence type="ECO:0000313" key="3">
    <source>
        <dbReference type="Proteomes" id="UP001577047"/>
    </source>
</evidence>
<dbReference type="InterPro" id="IPR021762">
    <property type="entry name" value="DUF3325"/>
</dbReference>
<keyword evidence="3" id="KW-1185">Reference proteome</keyword>